<reference evidence="1" key="1">
    <citation type="submission" date="2020-09" db="EMBL/GenBank/DDBJ databases">
        <title>Genome-Enabled Discovery of Anthraquinone Biosynthesis in Senna tora.</title>
        <authorList>
            <person name="Kang S.-H."/>
            <person name="Pandey R.P."/>
            <person name="Lee C.-M."/>
            <person name="Sim J.-S."/>
            <person name="Jeong J.-T."/>
            <person name="Choi B.-S."/>
            <person name="Jung M."/>
            <person name="Ginzburg D."/>
            <person name="Zhao K."/>
            <person name="Won S.Y."/>
            <person name="Oh T.-J."/>
            <person name="Yu Y."/>
            <person name="Kim N.-H."/>
            <person name="Lee O.R."/>
            <person name="Lee T.-H."/>
            <person name="Bashyal P."/>
            <person name="Kim T.-S."/>
            <person name="Lee W.-H."/>
            <person name="Kawkins C."/>
            <person name="Kim C.-K."/>
            <person name="Kim J.S."/>
            <person name="Ahn B.O."/>
            <person name="Rhee S.Y."/>
            <person name="Sohng J.K."/>
        </authorList>
    </citation>
    <scope>NUCLEOTIDE SEQUENCE</scope>
    <source>
        <tissue evidence="1">Leaf</tissue>
    </source>
</reference>
<gene>
    <name evidence="1" type="ORF">G2W53_020413</name>
</gene>
<dbReference type="Proteomes" id="UP000634136">
    <property type="component" value="Unassembled WGS sequence"/>
</dbReference>
<comment type="caution">
    <text evidence="1">The sequence shown here is derived from an EMBL/GenBank/DDBJ whole genome shotgun (WGS) entry which is preliminary data.</text>
</comment>
<organism evidence="1 2">
    <name type="scientific">Senna tora</name>
    <dbReference type="NCBI Taxonomy" id="362788"/>
    <lineage>
        <taxon>Eukaryota</taxon>
        <taxon>Viridiplantae</taxon>
        <taxon>Streptophyta</taxon>
        <taxon>Embryophyta</taxon>
        <taxon>Tracheophyta</taxon>
        <taxon>Spermatophyta</taxon>
        <taxon>Magnoliopsida</taxon>
        <taxon>eudicotyledons</taxon>
        <taxon>Gunneridae</taxon>
        <taxon>Pentapetalae</taxon>
        <taxon>rosids</taxon>
        <taxon>fabids</taxon>
        <taxon>Fabales</taxon>
        <taxon>Fabaceae</taxon>
        <taxon>Caesalpinioideae</taxon>
        <taxon>Cassia clade</taxon>
        <taxon>Senna</taxon>
    </lineage>
</organism>
<name>A0A834WSD0_9FABA</name>
<proteinExistence type="predicted"/>
<keyword evidence="2" id="KW-1185">Reference proteome</keyword>
<protein>
    <submittedName>
        <fullName evidence="1">Uncharacterized protein</fullName>
    </submittedName>
</protein>
<evidence type="ECO:0000313" key="2">
    <source>
        <dbReference type="Proteomes" id="UP000634136"/>
    </source>
</evidence>
<dbReference type="AlphaFoldDB" id="A0A834WSD0"/>
<evidence type="ECO:0000313" key="1">
    <source>
        <dbReference type="EMBL" id="KAF7829249.1"/>
    </source>
</evidence>
<accession>A0A834WSD0</accession>
<sequence length="23" mass="2736">MAMYGWKKEEAIEEQDSELTMCI</sequence>
<dbReference type="EMBL" id="JAAIUW010000006">
    <property type="protein sequence ID" value="KAF7829249.1"/>
    <property type="molecule type" value="Genomic_DNA"/>
</dbReference>